<keyword evidence="2" id="KW-1185">Reference proteome</keyword>
<reference evidence="1 2" key="1">
    <citation type="submission" date="2016-12" db="EMBL/GenBank/DDBJ databases">
        <title>Izhakiella australiana sp. nov. of genus Izhakiella isolated from Australian desert.</title>
        <authorList>
            <person name="Ji M."/>
        </authorList>
    </citation>
    <scope>NUCLEOTIDE SEQUENCE [LARGE SCALE GENOMIC DNA]</scope>
    <source>
        <strain evidence="1 2">D4N98</strain>
    </source>
</reference>
<accession>A0A1S8Y6E8</accession>
<dbReference type="AlphaFoldDB" id="A0A1S8Y6E8"/>
<protein>
    <submittedName>
        <fullName evidence="1">Uncharacterized protein</fullName>
    </submittedName>
</protein>
<sequence>MLANPTQASAGNALTGRYNPVDSVTKAKPLQFPVVDNFLQKENNPDAAREAPELIFPDMTLANSQTSNNAVVTPLIMGAATATAAAEAGMNPFLSGTVGFVVGALFGGLGIKIYSNSRNEACMQSGQHEALSAVLVKHEEMKPRALSYRQENPLNDITDKISKKFMESCFEESKVNVTTFDMEALKTVSPAQYSFIMTAVENTKTIVAAALQQLLPIINRINPVVKTSFTDEEFMQYYYDAAINAIGPNAHNHYPNSSSAIDFLKEKKSALPHQEFPDDEGFYQDLFIALSKIMIYIEKVCDGDNNNCVNFMTGRYTHQSKSYEKQNNLTQLYALAGNGITKRYGENKMHVGVTSNFFSTNTVDSARILFHELLHGVTATADLFEIKRNSDYERLPTSTYVEMPIPRALEKIENALNNTKNTIGEVLYDKWTPETSFAVTDLLNKISPTLVNEELSKHRDHFIARYKDDLDFRRQVNARNTDSVSSLVFFLANQHFKGMETLPLQSNAAFREKKRTY</sequence>
<dbReference type="Proteomes" id="UP000190667">
    <property type="component" value="Unassembled WGS sequence"/>
</dbReference>
<comment type="caution">
    <text evidence="1">The sequence shown here is derived from an EMBL/GenBank/DDBJ whole genome shotgun (WGS) entry which is preliminary data.</text>
</comment>
<evidence type="ECO:0000313" key="2">
    <source>
        <dbReference type="Proteomes" id="UP000190667"/>
    </source>
</evidence>
<gene>
    <name evidence="1" type="ORF">BTJ39_23895</name>
</gene>
<organism evidence="1 2">
    <name type="scientific">Izhakiella australiensis</name>
    <dbReference type="NCBI Taxonomy" id="1926881"/>
    <lineage>
        <taxon>Bacteria</taxon>
        <taxon>Pseudomonadati</taxon>
        <taxon>Pseudomonadota</taxon>
        <taxon>Gammaproteobacteria</taxon>
        <taxon>Enterobacterales</taxon>
        <taxon>Erwiniaceae</taxon>
        <taxon>Izhakiella</taxon>
    </lineage>
</organism>
<dbReference type="EMBL" id="MRUL01000044">
    <property type="protein sequence ID" value="OON34620.1"/>
    <property type="molecule type" value="Genomic_DNA"/>
</dbReference>
<proteinExistence type="predicted"/>
<name>A0A1S8Y6E8_9GAMM</name>
<evidence type="ECO:0000313" key="1">
    <source>
        <dbReference type="EMBL" id="OON34620.1"/>
    </source>
</evidence>